<gene>
    <name evidence="1" type="ORF">HMPREF0653_02302</name>
</gene>
<protein>
    <submittedName>
        <fullName evidence="1">Uncharacterized protein</fullName>
    </submittedName>
</protein>
<proteinExistence type="predicted"/>
<organism evidence="1 2">
    <name type="scientific">Prevotella disiens JCM 6334 = ATCC 29426</name>
    <dbReference type="NCBI Taxonomy" id="1235811"/>
    <lineage>
        <taxon>Bacteria</taxon>
        <taxon>Pseudomonadati</taxon>
        <taxon>Bacteroidota</taxon>
        <taxon>Bacteroidia</taxon>
        <taxon>Bacteroidales</taxon>
        <taxon>Prevotellaceae</taxon>
        <taxon>Prevotella</taxon>
    </lineage>
</organism>
<keyword evidence="2" id="KW-1185">Reference proteome</keyword>
<name>A0ABP2Y4M5_9BACT</name>
<evidence type="ECO:0000313" key="2">
    <source>
        <dbReference type="Proteomes" id="UP000016660"/>
    </source>
</evidence>
<accession>A0ABP2Y4M5</accession>
<comment type="caution">
    <text evidence="1">The sequence shown here is derived from an EMBL/GenBank/DDBJ whole genome shotgun (WGS) entry which is preliminary data.</text>
</comment>
<evidence type="ECO:0000313" key="1">
    <source>
        <dbReference type="EMBL" id="ERJ72720.1"/>
    </source>
</evidence>
<dbReference type="EMBL" id="AWUY01000236">
    <property type="protein sequence ID" value="ERJ72720.1"/>
    <property type="molecule type" value="Genomic_DNA"/>
</dbReference>
<dbReference type="Proteomes" id="UP000016660">
    <property type="component" value="Unassembled WGS sequence"/>
</dbReference>
<reference evidence="1 2" key="1">
    <citation type="submission" date="2013-06" db="EMBL/GenBank/DDBJ databases">
        <authorList>
            <person name="Weinstock G."/>
            <person name="Sodergren E."/>
            <person name="Lobos E.A."/>
            <person name="Fulton L."/>
            <person name="Fulton R."/>
            <person name="Courtney L."/>
            <person name="Fronick C."/>
            <person name="O'Laughlin M."/>
            <person name="Godfrey J."/>
            <person name="Wilson R.M."/>
            <person name="Miner T."/>
            <person name="Farmer C."/>
            <person name="Delehaunty K."/>
            <person name="Cordes M."/>
            <person name="Minx P."/>
            <person name="Tomlinson C."/>
            <person name="Chen J."/>
            <person name="Wollam A."/>
            <person name="Pepin K.H."/>
            <person name="Bhonagiri V."/>
            <person name="Zhang X."/>
            <person name="Warren W."/>
            <person name="Mitreva M."/>
            <person name="Mardis E.R."/>
            <person name="Wilson R.K."/>
        </authorList>
    </citation>
    <scope>NUCLEOTIDE SEQUENCE [LARGE SCALE GENOMIC DNA]</scope>
    <source>
        <strain evidence="1 2">ATCC 29426</strain>
    </source>
</reference>
<sequence length="40" mass="4513">MGFVLFFFGFFLVQIANSCGCIARYAPLLIDNLLTKRKAN</sequence>